<keyword evidence="3" id="KW-1185">Reference proteome</keyword>
<comment type="caution">
    <text evidence="2">The sequence shown here is derived from an EMBL/GenBank/DDBJ whole genome shotgun (WGS) entry which is preliminary data.</text>
</comment>
<evidence type="ECO:0000313" key="2">
    <source>
        <dbReference type="EMBL" id="GFR51235.1"/>
    </source>
</evidence>
<evidence type="ECO:0000313" key="3">
    <source>
        <dbReference type="Proteomes" id="UP001054857"/>
    </source>
</evidence>
<gene>
    <name evidence="2" type="ORF">Agub_g13610</name>
</gene>
<protein>
    <submittedName>
        <fullName evidence="2">Uncharacterized protein</fullName>
    </submittedName>
</protein>
<feature type="region of interest" description="Disordered" evidence="1">
    <location>
        <begin position="98"/>
        <end position="129"/>
    </location>
</feature>
<feature type="region of interest" description="Disordered" evidence="1">
    <location>
        <begin position="1"/>
        <end position="36"/>
    </location>
</feature>
<accession>A0AAD3E027</accession>
<organism evidence="2 3">
    <name type="scientific">Astrephomene gubernaculifera</name>
    <dbReference type="NCBI Taxonomy" id="47775"/>
    <lineage>
        <taxon>Eukaryota</taxon>
        <taxon>Viridiplantae</taxon>
        <taxon>Chlorophyta</taxon>
        <taxon>core chlorophytes</taxon>
        <taxon>Chlorophyceae</taxon>
        <taxon>CS clade</taxon>
        <taxon>Chlamydomonadales</taxon>
        <taxon>Astrephomenaceae</taxon>
        <taxon>Astrephomene</taxon>
    </lineage>
</organism>
<reference evidence="2 3" key="1">
    <citation type="journal article" date="2021" name="Sci. Rep.">
        <title>Genome sequencing of the multicellular alga Astrephomene provides insights into convergent evolution of germ-soma differentiation.</title>
        <authorList>
            <person name="Yamashita S."/>
            <person name="Yamamoto K."/>
            <person name="Matsuzaki R."/>
            <person name="Suzuki S."/>
            <person name="Yamaguchi H."/>
            <person name="Hirooka S."/>
            <person name="Minakuchi Y."/>
            <person name="Miyagishima S."/>
            <person name="Kawachi M."/>
            <person name="Toyoda A."/>
            <person name="Nozaki H."/>
        </authorList>
    </citation>
    <scope>NUCLEOTIDE SEQUENCE [LARGE SCALE GENOMIC DNA]</scope>
    <source>
        <strain evidence="2 3">NIES-4017</strain>
    </source>
</reference>
<dbReference type="EMBL" id="BMAR01000047">
    <property type="protein sequence ID" value="GFR51235.1"/>
    <property type="molecule type" value="Genomic_DNA"/>
</dbReference>
<dbReference type="Proteomes" id="UP001054857">
    <property type="component" value="Unassembled WGS sequence"/>
</dbReference>
<name>A0AAD3E027_9CHLO</name>
<proteinExistence type="predicted"/>
<sequence>MHCSLAVPRAPGAMGPHAAHLESRKPGPAVHPGPVRLHMPSVEELEGPVAGRDPAYLLSFDGDAGDAHQYRPWRGAVSSTDAGGYLSFDGDSFDAFKANHHAGGRKCAPVAPQRHPKRGKSSRTQPSGL</sequence>
<dbReference type="AlphaFoldDB" id="A0AAD3E027"/>
<evidence type="ECO:0000256" key="1">
    <source>
        <dbReference type="SAM" id="MobiDB-lite"/>
    </source>
</evidence>